<dbReference type="STRING" id="409849.ENSPMGP00000005089"/>
<reference evidence="8" key="1">
    <citation type="submission" date="2025-08" db="UniProtKB">
        <authorList>
            <consortium name="Ensembl"/>
        </authorList>
    </citation>
    <scope>IDENTIFICATION</scope>
</reference>
<dbReference type="Ensembl" id="ENSPMGT00000005400.1">
    <property type="protein sequence ID" value="ENSPMGP00000005089.1"/>
    <property type="gene ID" value="ENSPMGG00000004291.1"/>
</dbReference>
<proteinExistence type="inferred from homology"/>
<feature type="glycosylation site" description="N-linked (GlcNAc...) (complex) asparagine" evidence="6">
    <location>
        <position position="111"/>
    </location>
</feature>
<reference evidence="8" key="2">
    <citation type="submission" date="2025-09" db="UniProtKB">
        <authorList>
            <consortium name="Ensembl"/>
        </authorList>
    </citation>
    <scope>IDENTIFICATION</scope>
</reference>
<evidence type="ECO:0000256" key="3">
    <source>
        <dbReference type="ARBA" id="ARBA00022729"/>
    </source>
</evidence>
<accession>A0A3B3ZKU2</accession>
<dbReference type="GO" id="GO:0008241">
    <property type="term" value="F:peptidyl-dipeptidase activity"/>
    <property type="evidence" value="ECO:0007669"/>
    <property type="project" value="UniProtKB-EC"/>
</dbReference>
<comment type="cofactor">
    <cofactor evidence="1">
        <name>chloride</name>
        <dbReference type="ChEBI" id="CHEBI:17996"/>
    </cofactor>
</comment>
<evidence type="ECO:0000256" key="1">
    <source>
        <dbReference type="ARBA" id="ARBA00001923"/>
    </source>
</evidence>
<keyword evidence="3 7" id="KW-0732">Signal</keyword>
<feature type="signal peptide" evidence="7">
    <location>
        <begin position="1"/>
        <end position="25"/>
    </location>
</feature>
<evidence type="ECO:0000256" key="4">
    <source>
        <dbReference type="ARBA" id="ARBA00023157"/>
    </source>
</evidence>
<evidence type="ECO:0000313" key="9">
    <source>
        <dbReference type="Proteomes" id="UP000261520"/>
    </source>
</evidence>
<evidence type="ECO:0000256" key="6">
    <source>
        <dbReference type="PIRSR" id="PIRSR601548-10"/>
    </source>
</evidence>
<dbReference type="GO" id="GO:0006508">
    <property type="term" value="P:proteolysis"/>
    <property type="evidence" value="ECO:0007669"/>
    <property type="project" value="InterPro"/>
</dbReference>
<sequence length="177" mass="19448">MMATSGDRSLRPLLLLLPVLGLCGALPGSWLPGSYSNTVDGVLAFLSDYNRTAEEVLYYSVTASWNYNTNLTEHNSQLQVQASMDEQAFSEAWGQKAKSTFTTAVLDSLPNKQDRKLFDKIVVLGPANLPTTDRQEYNTILKATRSSSSPGRAGTMHPEFPSKNTTQDLWISVTKAL</sequence>
<dbReference type="PANTHER" id="PTHR10514">
    <property type="entry name" value="ANGIOTENSIN-CONVERTING ENZYME"/>
    <property type="match status" value="1"/>
</dbReference>
<dbReference type="AlphaFoldDB" id="A0A3B3ZKU2"/>
<organism evidence="8 9">
    <name type="scientific">Periophthalmus magnuspinnatus</name>
    <dbReference type="NCBI Taxonomy" id="409849"/>
    <lineage>
        <taxon>Eukaryota</taxon>
        <taxon>Metazoa</taxon>
        <taxon>Chordata</taxon>
        <taxon>Craniata</taxon>
        <taxon>Vertebrata</taxon>
        <taxon>Euteleostomi</taxon>
        <taxon>Actinopterygii</taxon>
        <taxon>Neopterygii</taxon>
        <taxon>Teleostei</taxon>
        <taxon>Neoteleostei</taxon>
        <taxon>Acanthomorphata</taxon>
        <taxon>Gobiaria</taxon>
        <taxon>Gobiiformes</taxon>
        <taxon>Gobioidei</taxon>
        <taxon>Gobiidae</taxon>
        <taxon>Oxudercinae</taxon>
        <taxon>Periophthalmus</taxon>
    </lineage>
</organism>
<evidence type="ECO:0000256" key="2">
    <source>
        <dbReference type="ARBA" id="ARBA00008139"/>
    </source>
</evidence>
<dbReference type="SUPFAM" id="SSF55486">
    <property type="entry name" value="Metalloproteases ('zincins'), catalytic domain"/>
    <property type="match status" value="1"/>
</dbReference>
<protein>
    <submittedName>
        <fullName evidence="8">Uncharacterized protein</fullName>
    </submittedName>
</protein>
<keyword evidence="9" id="KW-1185">Reference proteome</keyword>
<dbReference type="GO" id="GO:0008237">
    <property type="term" value="F:metallopeptidase activity"/>
    <property type="evidence" value="ECO:0007669"/>
    <property type="project" value="InterPro"/>
</dbReference>
<dbReference type="InterPro" id="IPR001548">
    <property type="entry name" value="Peptidase_M2"/>
</dbReference>
<evidence type="ECO:0000313" key="8">
    <source>
        <dbReference type="Ensembl" id="ENSPMGP00000005089.1"/>
    </source>
</evidence>
<dbReference type="Pfam" id="PF01401">
    <property type="entry name" value="Peptidase_M2"/>
    <property type="match status" value="1"/>
</dbReference>
<evidence type="ECO:0000256" key="7">
    <source>
        <dbReference type="SAM" id="SignalP"/>
    </source>
</evidence>
<keyword evidence="4" id="KW-1015">Disulfide bond</keyword>
<evidence type="ECO:0000256" key="5">
    <source>
        <dbReference type="ARBA" id="ARBA00023180"/>
    </source>
</evidence>
<comment type="similarity">
    <text evidence="2">Belongs to the peptidase M2 family.</text>
</comment>
<feature type="glycosylation site" description="N-linked (GlcNAc...) asparagine" evidence="6">
    <location>
        <position position="70"/>
    </location>
</feature>
<dbReference type="GO" id="GO:0005886">
    <property type="term" value="C:plasma membrane"/>
    <property type="evidence" value="ECO:0007669"/>
    <property type="project" value="TreeGrafter"/>
</dbReference>
<dbReference type="PANTHER" id="PTHR10514:SF27">
    <property type="entry name" value="ANGIOTENSIN-CONVERTING ENZYME"/>
    <property type="match status" value="1"/>
</dbReference>
<name>A0A3B3ZKU2_9GOBI</name>
<dbReference type="Proteomes" id="UP000261520">
    <property type="component" value="Unplaced"/>
</dbReference>
<keyword evidence="5 6" id="KW-0325">Glycoprotein</keyword>
<feature type="chain" id="PRO_5017235669" evidence="7">
    <location>
        <begin position="26"/>
        <end position="177"/>
    </location>
</feature>